<accession>A0A9D3ZMH3</accession>
<reference evidence="1 2" key="1">
    <citation type="journal article" date="2021" name="Plant Biotechnol. J.">
        <title>Multi-omics assisted identification of the key and species-specific regulatory components of drought-tolerant mechanisms in Gossypium stocksii.</title>
        <authorList>
            <person name="Yu D."/>
            <person name="Ke L."/>
            <person name="Zhang D."/>
            <person name="Wu Y."/>
            <person name="Sun Y."/>
            <person name="Mei J."/>
            <person name="Sun J."/>
            <person name="Sun Y."/>
        </authorList>
    </citation>
    <scope>NUCLEOTIDE SEQUENCE [LARGE SCALE GENOMIC DNA]</scope>
    <source>
        <strain evidence="2">cv. E1</strain>
        <tissue evidence="1">Leaf</tissue>
    </source>
</reference>
<dbReference type="AlphaFoldDB" id="A0A9D3ZMH3"/>
<comment type="caution">
    <text evidence="1">The sequence shown here is derived from an EMBL/GenBank/DDBJ whole genome shotgun (WGS) entry which is preliminary data.</text>
</comment>
<name>A0A9D3ZMH3_9ROSI</name>
<keyword evidence="2" id="KW-1185">Reference proteome</keyword>
<dbReference type="PANTHER" id="PTHR33710">
    <property type="entry name" value="BNAC02G09200D PROTEIN"/>
    <property type="match status" value="1"/>
</dbReference>
<organism evidence="1 2">
    <name type="scientific">Gossypium stocksii</name>
    <dbReference type="NCBI Taxonomy" id="47602"/>
    <lineage>
        <taxon>Eukaryota</taxon>
        <taxon>Viridiplantae</taxon>
        <taxon>Streptophyta</taxon>
        <taxon>Embryophyta</taxon>
        <taxon>Tracheophyta</taxon>
        <taxon>Spermatophyta</taxon>
        <taxon>Magnoliopsida</taxon>
        <taxon>eudicotyledons</taxon>
        <taxon>Gunneridae</taxon>
        <taxon>Pentapetalae</taxon>
        <taxon>rosids</taxon>
        <taxon>malvids</taxon>
        <taxon>Malvales</taxon>
        <taxon>Malvaceae</taxon>
        <taxon>Malvoideae</taxon>
        <taxon>Gossypium</taxon>
    </lineage>
</organism>
<dbReference type="PANTHER" id="PTHR33710:SF62">
    <property type="entry name" value="DUF4283 DOMAIN PROTEIN"/>
    <property type="match status" value="1"/>
</dbReference>
<dbReference type="OrthoDB" id="1001419at2759"/>
<evidence type="ECO:0000313" key="1">
    <source>
        <dbReference type="EMBL" id="KAH1047494.1"/>
    </source>
</evidence>
<protein>
    <submittedName>
        <fullName evidence="1">Uncharacterized protein</fullName>
    </submittedName>
</protein>
<proteinExistence type="predicted"/>
<evidence type="ECO:0000313" key="2">
    <source>
        <dbReference type="Proteomes" id="UP000828251"/>
    </source>
</evidence>
<dbReference type="Proteomes" id="UP000828251">
    <property type="component" value="Unassembled WGS sequence"/>
</dbReference>
<gene>
    <name evidence="1" type="ORF">J1N35_038278</name>
</gene>
<sequence>MEFIRRKCGFLHGIDVAASGTRGGLSLGWKGDLNVTFKSFSKSHIDVEVEAEDEKRERGRLVDNNIRERLDRGVATEDWWNLFPGFKVTHLQHSFFNHCLIVVDTSGVDRSYGSIQQRFCFKADWVLNTGVKDRIQQAWNVDDKDVLDKLKNVGTSLSTWAK</sequence>
<dbReference type="EMBL" id="JAIQCV010000011">
    <property type="protein sequence ID" value="KAH1047494.1"/>
    <property type="molecule type" value="Genomic_DNA"/>
</dbReference>